<dbReference type="Proteomes" id="UP000184267">
    <property type="component" value="Unassembled WGS sequence"/>
</dbReference>
<sequence>MDETAKNAAANRGREIADAEFEGGEEGGEEDGECECDWGTVTGSTRTSLKQ</sequence>
<gene>
    <name evidence="2" type="ORF">TRAPUB_1159</name>
</gene>
<feature type="region of interest" description="Disordered" evidence="1">
    <location>
        <begin position="1"/>
        <end position="51"/>
    </location>
</feature>
<protein>
    <submittedName>
        <fullName evidence="2">Uncharacterized protein</fullName>
    </submittedName>
</protein>
<proteinExistence type="predicted"/>
<name>A0A1M2VK51_TRAPU</name>
<evidence type="ECO:0000313" key="3">
    <source>
        <dbReference type="Proteomes" id="UP000184267"/>
    </source>
</evidence>
<evidence type="ECO:0000313" key="2">
    <source>
        <dbReference type="EMBL" id="OJT07948.1"/>
    </source>
</evidence>
<feature type="compositionally biased region" description="Acidic residues" evidence="1">
    <location>
        <begin position="18"/>
        <end position="36"/>
    </location>
</feature>
<evidence type="ECO:0000256" key="1">
    <source>
        <dbReference type="SAM" id="MobiDB-lite"/>
    </source>
</evidence>
<comment type="caution">
    <text evidence="2">The sequence shown here is derived from an EMBL/GenBank/DDBJ whole genome shotgun (WGS) entry which is preliminary data.</text>
</comment>
<reference evidence="2 3" key="1">
    <citation type="submission" date="2016-10" db="EMBL/GenBank/DDBJ databases">
        <title>Genome sequence of the basidiomycete white-rot fungus Trametes pubescens.</title>
        <authorList>
            <person name="Makela M.R."/>
            <person name="Granchi Z."/>
            <person name="Peng M."/>
            <person name="De Vries R.P."/>
            <person name="Grigoriev I."/>
            <person name="Riley R."/>
            <person name="Hilden K."/>
        </authorList>
    </citation>
    <scope>NUCLEOTIDE SEQUENCE [LARGE SCALE GENOMIC DNA]</scope>
    <source>
        <strain evidence="2 3">FBCC735</strain>
    </source>
</reference>
<dbReference type="EMBL" id="MNAD01001097">
    <property type="protein sequence ID" value="OJT07948.1"/>
    <property type="molecule type" value="Genomic_DNA"/>
</dbReference>
<keyword evidence="3" id="KW-1185">Reference proteome</keyword>
<dbReference type="AlphaFoldDB" id="A0A1M2VK51"/>
<feature type="compositionally biased region" description="Polar residues" evidence="1">
    <location>
        <begin position="41"/>
        <end position="51"/>
    </location>
</feature>
<accession>A0A1M2VK51</accession>
<organism evidence="2 3">
    <name type="scientific">Trametes pubescens</name>
    <name type="common">White-rot fungus</name>
    <dbReference type="NCBI Taxonomy" id="154538"/>
    <lineage>
        <taxon>Eukaryota</taxon>
        <taxon>Fungi</taxon>
        <taxon>Dikarya</taxon>
        <taxon>Basidiomycota</taxon>
        <taxon>Agaricomycotina</taxon>
        <taxon>Agaricomycetes</taxon>
        <taxon>Polyporales</taxon>
        <taxon>Polyporaceae</taxon>
        <taxon>Trametes</taxon>
    </lineage>
</organism>